<keyword evidence="10 13" id="KW-0325">Glycoprotein</keyword>
<dbReference type="GO" id="GO:0005615">
    <property type="term" value="C:extracellular space"/>
    <property type="evidence" value="ECO:0007669"/>
    <property type="project" value="UniProtKB-UniRule"/>
</dbReference>
<feature type="domain" description="Lipid-binding serum glycoprotein N-terminal" evidence="14">
    <location>
        <begin position="66"/>
        <end position="288"/>
    </location>
</feature>
<keyword evidence="7 13" id="KW-0391">Immunity</keyword>
<evidence type="ECO:0000256" key="5">
    <source>
        <dbReference type="ARBA" id="ARBA00022529"/>
    </source>
</evidence>
<dbReference type="Pfam" id="PF01273">
    <property type="entry name" value="LBP_BPI_CETP"/>
    <property type="match status" value="1"/>
</dbReference>
<evidence type="ECO:0000256" key="10">
    <source>
        <dbReference type="ARBA" id="ARBA00023180"/>
    </source>
</evidence>
<keyword evidence="4 13" id="KW-0964">Secreted</keyword>
<dbReference type="InterPro" id="IPR001124">
    <property type="entry name" value="Lipid-bd_serum_glycop_C"/>
</dbReference>
<evidence type="ECO:0000256" key="8">
    <source>
        <dbReference type="ARBA" id="ARBA00023022"/>
    </source>
</evidence>
<keyword evidence="6 13" id="KW-0399">Innate immunity</keyword>
<evidence type="ECO:0000256" key="11">
    <source>
        <dbReference type="ARBA" id="ARBA00025943"/>
    </source>
</evidence>
<dbReference type="SMART" id="SM00329">
    <property type="entry name" value="BPI2"/>
    <property type="match status" value="1"/>
</dbReference>
<dbReference type="PIRSF" id="PIRSF002417">
    <property type="entry name" value="Lipid_binding_protein"/>
    <property type="match status" value="1"/>
</dbReference>
<feature type="domain" description="Lipid-binding serum glycoprotein C-terminal" evidence="15">
    <location>
        <begin position="303"/>
        <end position="506"/>
    </location>
</feature>
<keyword evidence="13" id="KW-0732">Signal</keyword>
<dbReference type="InterPro" id="IPR030675">
    <property type="entry name" value="BPI/LBP"/>
</dbReference>
<evidence type="ECO:0000256" key="9">
    <source>
        <dbReference type="ARBA" id="ARBA00023157"/>
    </source>
</evidence>
<dbReference type="Gene3D" id="3.15.20.10">
    <property type="entry name" value="Bactericidal permeability-increasing protein, domain 2"/>
    <property type="match status" value="1"/>
</dbReference>
<keyword evidence="5 13" id="KW-0929">Antimicrobial</keyword>
<evidence type="ECO:0000256" key="3">
    <source>
        <dbReference type="ARBA" id="ARBA00017827"/>
    </source>
</evidence>
<feature type="disulfide bond" evidence="12">
    <location>
        <begin position="192"/>
        <end position="231"/>
    </location>
</feature>
<dbReference type="GO" id="GO:0045087">
    <property type="term" value="P:innate immune response"/>
    <property type="evidence" value="ECO:0007669"/>
    <property type="project" value="UniProtKB-UniRule"/>
</dbReference>
<dbReference type="AlphaFoldDB" id="A0AAV7P3R3"/>
<comment type="caution">
    <text evidence="16">The sequence shown here is derived from an EMBL/GenBank/DDBJ whole genome shotgun (WGS) entry which is preliminary data.</text>
</comment>
<dbReference type="InterPro" id="IPR017942">
    <property type="entry name" value="Lipid-bd_serum_glycop_N"/>
</dbReference>
<organism evidence="16 17">
    <name type="scientific">Pleurodeles waltl</name>
    <name type="common">Iberian ribbed newt</name>
    <dbReference type="NCBI Taxonomy" id="8319"/>
    <lineage>
        <taxon>Eukaryota</taxon>
        <taxon>Metazoa</taxon>
        <taxon>Chordata</taxon>
        <taxon>Craniata</taxon>
        <taxon>Vertebrata</taxon>
        <taxon>Euteleostomi</taxon>
        <taxon>Amphibia</taxon>
        <taxon>Batrachia</taxon>
        <taxon>Caudata</taxon>
        <taxon>Salamandroidea</taxon>
        <taxon>Salamandridae</taxon>
        <taxon>Pleurodelinae</taxon>
        <taxon>Pleurodeles</taxon>
    </lineage>
</organism>
<dbReference type="PANTHER" id="PTHR10504">
    <property type="entry name" value="BACTERICIDAL PERMEABILITY-INCREASING BPI PROTEIN-RELATED"/>
    <property type="match status" value="1"/>
</dbReference>
<evidence type="ECO:0000256" key="6">
    <source>
        <dbReference type="ARBA" id="ARBA00022588"/>
    </source>
</evidence>
<sequence>MNEARLDIPQGLGRPRRADIFNSFRASLSNLHFEPGLEMLQKTFWAAALLCTVLGSEASNPGLKGRITGKALEEVNKIGLDVLKSRLKEMTIPDQAGQYRMSWMMTAYYEVSGIQIQDLQIPESSMRFIPGKGIELSIKNTIMKITGRWTAKLWFMNPGGSFDVFVSGLSLSSVLGATRDDSGRPSVREGSCSTTIGELRVTFKDGMSWLYNLFRKSLERPLRDLLYSKSCAAVRKMITDLDQILRTMPVSVQIDQSAVFDYSLLEAPLITDQYSELDFKGEFYSSKHARDPNFSPAPFSMPDQTGQMLYFGLSESFFNSAAFAYFTSGVMQVNLTQNKIPLNSPILLKTDDFENLIPEIPRQYPHLGMMLQLSARKQPLLTCLPGSLHLTGHGYIRASAILPNATLAPLFEIDLDTVIKGQVMISGQKLNGSLDLDSFRLSLVHSDVGPLEVDTLQAMLSEVLQILVLPEVNKILSRGFLLPTINGLTLVNPSVTVLKGLVIFGADGHFSV</sequence>
<evidence type="ECO:0000259" key="15">
    <source>
        <dbReference type="SMART" id="SM00329"/>
    </source>
</evidence>
<comment type="similarity">
    <text evidence="2">Belongs to the BPI/LBP/Plunc superfamily. BPI/LBP family.</text>
</comment>
<comment type="subunit">
    <text evidence="11 13">Monomer. Homodimer; disulfide-linked.</text>
</comment>
<keyword evidence="9 12" id="KW-1015">Disulfide bond</keyword>
<comment type="subcellular location">
    <subcellularLocation>
        <location evidence="1 13">Secreted</location>
    </subcellularLocation>
</comment>
<dbReference type="InterPro" id="IPR032942">
    <property type="entry name" value="BPI/LBP/Plunc"/>
</dbReference>
<dbReference type="SMART" id="SM00328">
    <property type="entry name" value="BPI1"/>
    <property type="match status" value="1"/>
</dbReference>
<dbReference type="SUPFAM" id="SSF55394">
    <property type="entry name" value="Bactericidal permeability-increasing protein, BPI"/>
    <property type="match status" value="2"/>
</dbReference>
<dbReference type="FunFam" id="3.15.10.10:FF:000001">
    <property type="entry name" value="phospholipid transfer protein-like"/>
    <property type="match status" value="1"/>
</dbReference>
<dbReference type="GO" id="GO:0050829">
    <property type="term" value="P:defense response to Gram-negative bacterium"/>
    <property type="evidence" value="ECO:0007669"/>
    <property type="project" value="UniProtKB-UniRule"/>
</dbReference>
<evidence type="ECO:0000256" key="7">
    <source>
        <dbReference type="ARBA" id="ARBA00022859"/>
    </source>
</evidence>
<keyword evidence="17" id="KW-1185">Reference proteome</keyword>
<dbReference type="PANTHER" id="PTHR10504:SF84">
    <property type="entry name" value="BACTERICIDAL PERMEABILITY-INCREASING PROTEIN"/>
    <property type="match status" value="1"/>
</dbReference>
<gene>
    <name evidence="16" type="ORF">NDU88_001421</name>
</gene>
<evidence type="ECO:0000256" key="13">
    <source>
        <dbReference type="RuleBase" id="RU369039"/>
    </source>
</evidence>
<dbReference type="EMBL" id="JANPWB010000011">
    <property type="protein sequence ID" value="KAJ1122948.1"/>
    <property type="molecule type" value="Genomic_DNA"/>
</dbReference>
<protein>
    <recommendedName>
        <fullName evidence="3 13">Bactericidal permeability-increasing protein</fullName>
        <shortName evidence="13">BPI</shortName>
    </recommendedName>
</protein>
<evidence type="ECO:0000256" key="12">
    <source>
        <dbReference type="PIRSR" id="PIRSR002417-50"/>
    </source>
</evidence>
<evidence type="ECO:0000313" key="16">
    <source>
        <dbReference type="EMBL" id="KAJ1122948.1"/>
    </source>
</evidence>
<comment type="domain">
    <text evidence="13">The N- and C-terminal barrels adopt an identical fold despite having only 13% of conserved residues.</text>
</comment>
<dbReference type="GO" id="GO:0008289">
    <property type="term" value="F:lipid binding"/>
    <property type="evidence" value="ECO:0007669"/>
    <property type="project" value="InterPro"/>
</dbReference>
<keyword evidence="8 13" id="KW-0044">Antibiotic</keyword>
<evidence type="ECO:0000313" key="17">
    <source>
        <dbReference type="Proteomes" id="UP001066276"/>
    </source>
</evidence>
<reference evidence="16" key="1">
    <citation type="journal article" date="2022" name="bioRxiv">
        <title>Sequencing and chromosome-scale assembly of the giantPleurodeles waltlgenome.</title>
        <authorList>
            <person name="Brown T."/>
            <person name="Elewa A."/>
            <person name="Iarovenko S."/>
            <person name="Subramanian E."/>
            <person name="Araus A.J."/>
            <person name="Petzold A."/>
            <person name="Susuki M."/>
            <person name="Suzuki K.-i.T."/>
            <person name="Hayashi T."/>
            <person name="Toyoda A."/>
            <person name="Oliveira C."/>
            <person name="Osipova E."/>
            <person name="Leigh N.D."/>
            <person name="Simon A."/>
            <person name="Yun M.H."/>
        </authorList>
    </citation>
    <scope>NUCLEOTIDE SEQUENCE</scope>
    <source>
        <strain evidence="16">20211129_DDA</strain>
        <tissue evidence="16">Liver</tissue>
    </source>
</reference>
<evidence type="ECO:0000259" key="14">
    <source>
        <dbReference type="SMART" id="SM00328"/>
    </source>
</evidence>
<dbReference type="CDD" id="cd00025">
    <property type="entry name" value="BPI1"/>
    <property type="match status" value="1"/>
</dbReference>
<evidence type="ECO:0000256" key="4">
    <source>
        <dbReference type="ARBA" id="ARBA00022525"/>
    </source>
</evidence>
<dbReference type="Gene3D" id="3.15.10.10">
    <property type="entry name" value="Bactericidal permeability-increasing protein, domain 1"/>
    <property type="match status" value="1"/>
</dbReference>
<evidence type="ECO:0000256" key="1">
    <source>
        <dbReference type="ARBA" id="ARBA00004613"/>
    </source>
</evidence>
<proteinExistence type="inferred from homology"/>
<accession>A0AAV7P3R3</accession>
<dbReference type="Pfam" id="PF02886">
    <property type="entry name" value="LBP_BPI_CETP_C"/>
    <property type="match status" value="1"/>
</dbReference>
<comment type="domain">
    <text evidence="13">The N-terminal region may be exposed to the interior of the granule, whereas the C-terminal portion may be embedded in the membrane. During phagocytosis and degranulation, proteases may be released and activated and cleave BPI at the junction of the N- and C-terminal portions of the molecule, providing controlled release of the N-terminal antibacterial fragment when bacteria are ingested.</text>
</comment>
<dbReference type="InterPro" id="IPR017943">
    <property type="entry name" value="Bactericidal_perm-incr_a/b_dom"/>
</dbReference>
<name>A0AAV7P3R3_PLEWA</name>
<dbReference type="Proteomes" id="UP001066276">
    <property type="component" value="Chromosome 7"/>
</dbReference>
<evidence type="ECO:0000256" key="2">
    <source>
        <dbReference type="ARBA" id="ARBA00007292"/>
    </source>
</evidence>
<comment type="function">
    <text evidence="13">The cytotoxic action of BPI is limited to many species of Gram-negative bacteria; this specificity may be explained by a strong affinity of the very basic N-terminal half for the negatively charged lipopolysaccharides that are unique to the Gram-negative bacterial outer envelope.</text>
</comment>
<dbReference type="FunFam" id="3.15.20.10:FF:000001">
    <property type="entry name" value="Phospholipid transfer protein"/>
    <property type="match status" value="1"/>
</dbReference>